<evidence type="ECO:0000256" key="1">
    <source>
        <dbReference type="SAM" id="SignalP"/>
    </source>
</evidence>
<dbReference type="PANTHER" id="PTHR36312">
    <property type="entry name" value="THIONIN-LIKE PROTEIN 1"/>
    <property type="match status" value="1"/>
</dbReference>
<keyword evidence="3" id="KW-1185">Reference proteome</keyword>
<reference evidence="2 3" key="1">
    <citation type="submission" date="2020-09" db="EMBL/GenBank/DDBJ databases">
        <title>De no assembly of potato wild relative species, Solanum commersonii.</title>
        <authorList>
            <person name="Cho K."/>
        </authorList>
    </citation>
    <scope>NUCLEOTIDE SEQUENCE [LARGE SCALE GENOMIC DNA]</scope>
    <source>
        <strain evidence="2">LZ3.2</strain>
        <tissue evidence="2">Leaf</tissue>
    </source>
</reference>
<comment type="caution">
    <text evidence="2">The sequence shown here is derived from an EMBL/GenBank/DDBJ whole genome shotgun (WGS) entry which is preliminary data.</text>
</comment>
<dbReference type="AlphaFoldDB" id="A0A9J5XU85"/>
<feature type="chain" id="PRO_5039949926" description="Thionin-like protein 2" evidence="1">
    <location>
        <begin position="20"/>
        <end position="110"/>
    </location>
</feature>
<keyword evidence="1" id="KW-0732">Signal</keyword>
<evidence type="ECO:0000313" key="3">
    <source>
        <dbReference type="Proteomes" id="UP000824120"/>
    </source>
</evidence>
<protein>
    <recommendedName>
        <fullName evidence="4">Thionin-like protein 2</fullName>
    </recommendedName>
</protein>
<evidence type="ECO:0008006" key="4">
    <source>
        <dbReference type="Google" id="ProtNLM"/>
    </source>
</evidence>
<organism evidence="2 3">
    <name type="scientific">Solanum commersonii</name>
    <name type="common">Commerson's wild potato</name>
    <name type="synonym">Commerson's nightshade</name>
    <dbReference type="NCBI Taxonomy" id="4109"/>
    <lineage>
        <taxon>Eukaryota</taxon>
        <taxon>Viridiplantae</taxon>
        <taxon>Streptophyta</taxon>
        <taxon>Embryophyta</taxon>
        <taxon>Tracheophyta</taxon>
        <taxon>Spermatophyta</taxon>
        <taxon>Magnoliopsida</taxon>
        <taxon>eudicotyledons</taxon>
        <taxon>Gunneridae</taxon>
        <taxon>Pentapetalae</taxon>
        <taxon>asterids</taxon>
        <taxon>lamiids</taxon>
        <taxon>Solanales</taxon>
        <taxon>Solanaceae</taxon>
        <taxon>Solanoideae</taxon>
        <taxon>Solaneae</taxon>
        <taxon>Solanum</taxon>
    </lineage>
</organism>
<gene>
    <name evidence="2" type="ORF">H5410_042405</name>
</gene>
<feature type="signal peptide" evidence="1">
    <location>
        <begin position="1"/>
        <end position="19"/>
    </location>
</feature>
<dbReference type="EMBL" id="JACXVP010000008">
    <property type="protein sequence ID" value="KAG5591891.1"/>
    <property type="molecule type" value="Genomic_DNA"/>
</dbReference>
<evidence type="ECO:0000313" key="2">
    <source>
        <dbReference type="EMBL" id="KAG5591891.1"/>
    </source>
</evidence>
<dbReference type="Proteomes" id="UP000824120">
    <property type="component" value="Chromosome 8"/>
</dbReference>
<sequence length="110" mass="12008">MERITSIFVSVLIVLFVVGNEMYVLNGDSPYACWGGCYNKCILLTMKSRVPSGNDPCYVKCLSKCIPTSASEYRDYCTIGCSLELCVPIRFDAGADLDACYGSCGSICRV</sequence>
<dbReference type="OrthoDB" id="1495565at2759"/>
<dbReference type="PANTHER" id="PTHR36312:SF2">
    <property type="entry name" value="THIONIN-LIKE PROTEIN"/>
    <property type="match status" value="1"/>
</dbReference>
<accession>A0A9J5XU85</accession>
<proteinExistence type="predicted"/>
<dbReference type="InterPro" id="IPR038975">
    <property type="entry name" value="THNL"/>
</dbReference>
<name>A0A9J5XU85_SOLCO</name>